<keyword evidence="1" id="KW-0812">Transmembrane</keyword>
<evidence type="ECO:0008006" key="4">
    <source>
        <dbReference type="Google" id="ProtNLM"/>
    </source>
</evidence>
<organism evidence="2 3">
    <name type="scientific">Clostridium bovifaecis</name>
    <dbReference type="NCBI Taxonomy" id="2184719"/>
    <lineage>
        <taxon>Bacteria</taxon>
        <taxon>Bacillati</taxon>
        <taxon>Bacillota</taxon>
        <taxon>Clostridia</taxon>
        <taxon>Eubacteriales</taxon>
        <taxon>Clostridiaceae</taxon>
        <taxon>Clostridium</taxon>
    </lineage>
</organism>
<sequence length="98" mass="10797">MVAAFIIGLFVAGTGALVSVAIDNWQFSFAISGVAAVMSIVMSSMFRNMGVISRKRAEARGEEGNRALKEGENWARMISLFGFPNILITVILYFKLYR</sequence>
<dbReference type="EMBL" id="CP046522">
    <property type="protein sequence ID" value="QGU96112.1"/>
    <property type="molecule type" value="Genomic_DNA"/>
</dbReference>
<proteinExistence type="predicted"/>
<dbReference type="Proteomes" id="UP000422764">
    <property type="component" value="Chromosome"/>
</dbReference>
<name>A0A6I6EQV4_9CLOT</name>
<protein>
    <recommendedName>
        <fullName evidence="4">MFS transporter</fullName>
    </recommendedName>
</protein>
<evidence type="ECO:0000313" key="3">
    <source>
        <dbReference type="Proteomes" id="UP000422764"/>
    </source>
</evidence>
<dbReference type="InterPro" id="IPR036259">
    <property type="entry name" value="MFS_trans_sf"/>
</dbReference>
<dbReference type="AlphaFoldDB" id="A0A6I6EQV4"/>
<gene>
    <name evidence="2" type="ORF">GOM49_14330</name>
</gene>
<evidence type="ECO:0000313" key="2">
    <source>
        <dbReference type="EMBL" id="QGU96112.1"/>
    </source>
</evidence>
<evidence type="ECO:0000256" key="1">
    <source>
        <dbReference type="SAM" id="Phobius"/>
    </source>
</evidence>
<reference evidence="2 3" key="1">
    <citation type="submission" date="2019-12" db="EMBL/GenBank/DDBJ databases">
        <title>Genome sequenceing of Clostridium bovifaecis.</title>
        <authorList>
            <person name="Yao Y."/>
        </authorList>
    </citation>
    <scope>NUCLEOTIDE SEQUENCE [LARGE SCALE GENOMIC DNA]</scope>
    <source>
        <strain evidence="2 3">BXX</strain>
    </source>
</reference>
<feature type="transmembrane region" description="Helical" evidence="1">
    <location>
        <begin position="28"/>
        <end position="46"/>
    </location>
</feature>
<dbReference type="SUPFAM" id="SSF103473">
    <property type="entry name" value="MFS general substrate transporter"/>
    <property type="match status" value="1"/>
</dbReference>
<accession>A0A6I6EQV4</accession>
<keyword evidence="1" id="KW-1133">Transmembrane helix</keyword>
<keyword evidence="1" id="KW-0472">Membrane</keyword>
<feature type="transmembrane region" description="Helical" evidence="1">
    <location>
        <begin position="74"/>
        <end position="94"/>
    </location>
</feature>
<keyword evidence="3" id="KW-1185">Reference proteome</keyword>